<sequence>MCKKISTAQRRDMGKPGNRSQSPDANPCKARKQHPYPSLVCWLRQADTKLEDLRSALQSASREALEKKLRMEQKKAETQIQQLHDDLEHEKAARVEVERLVRTSEEARKSFFQQSPLDTRNAEKKSTV</sequence>
<proteinExistence type="predicted"/>
<comment type="caution">
    <text evidence="3">The sequence shown here is derived from an EMBL/GenBank/DDBJ whole genome shotgun (WGS) entry which is preliminary data.</text>
</comment>
<keyword evidence="1" id="KW-0175">Coiled coil</keyword>
<evidence type="ECO:0000313" key="3">
    <source>
        <dbReference type="EMBL" id="CAE7597601.1"/>
    </source>
</evidence>
<dbReference type="AlphaFoldDB" id="A0A812UUX0"/>
<gene>
    <name evidence="3" type="ORF">SNAT2548_LOCUS34005</name>
</gene>
<dbReference type="EMBL" id="CAJNDS010002788">
    <property type="protein sequence ID" value="CAE7597601.1"/>
    <property type="molecule type" value="Genomic_DNA"/>
</dbReference>
<evidence type="ECO:0000313" key="4">
    <source>
        <dbReference type="Proteomes" id="UP000604046"/>
    </source>
</evidence>
<protein>
    <submittedName>
        <fullName evidence="3">Uncharacterized protein</fullName>
    </submittedName>
</protein>
<evidence type="ECO:0000256" key="1">
    <source>
        <dbReference type="SAM" id="Coils"/>
    </source>
</evidence>
<feature type="region of interest" description="Disordered" evidence="2">
    <location>
        <begin position="105"/>
        <end position="128"/>
    </location>
</feature>
<reference evidence="3" key="1">
    <citation type="submission" date="2021-02" db="EMBL/GenBank/DDBJ databases">
        <authorList>
            <person name="Dougan E. K."/>
            <person name="Rhodes N."/>
            <person name="Thang M."/>
            <person name="Chan C."/>
        </authorList>
    </citation>
    <scope>NUCLEOTIDE SEQUENCE</scope>
</reference>
<evidence type="ECO:0000256" key="2">
    <source>
        <dbReference type="SAM" id="MobiDB-lite"/>
    </source>
</evidence>
<organism evidence="3 4">
    <name type="scientific">Symbiodinium natans</name>
    <dbReference type="NCBI Taxonomy" id="878477"/>
    <lineage>
        <taxon>Eukaryota</taxon>
        <taxon>Sar</taxon>
        <taxon>Alveolata</taxon>
        <taxon>Dinophyceae</taxon>
        <taxon>Suessiales</taxon>
        <taxon>Symbiodiniaceae</taxon>
        <taxon>Symbiodinium</taxon>
    </lineage>
</organism>
<dbReference type="Proteomes" id="UP000604046">
    <property type="component" value="Unassembled WGS sequence"/>
</dbReference>
<feature type="coiled-coil region" evidence="1">
    <location>
        <begin position="43"/>
        <end position="93"/>
    </location>
</feature>
<keyword evidence="4" id="KW-1185">Reference proteome</keyword>
<name>A0A812UUX0_9DINO</name>
<feature type="region of interest" description="Disordered" evidence="2">
    <location>
        <begin position="1"/>
        <end position="33"/>
    </location>
</feature>
<accession>A0A812UUX0</accession>